<dbReference type="AlphaFoldDB" id="A0A7L7KWL8"/>
<protein>
    <recommendedName>
        <fullName evidence="3">Helicase/UvrB N-terminal domain-containing protein</fullName>
    </recommendedName>
</protein>
<dbReference type="Proteomes" id="UP000514410">
    <property type="component" value="Chromosome"/>
</dbReference>
<accession>A0A7L7KWL8</accession>
<evidence type="ECO:0000313" key="1">
    <source>
        <dbReference type="EMBL" id="QMT84115.1"/>
    </source>
</evidence>
<gene>
    <name evidence="1" type="ORF">G6534_05525</name>
</gene>
<proteinExistence type="predicted"/>
<keyword evidence="2" id="KW-1185">Reference proteome</keyword>
<evidence type="ECO:0000313" key="2">
    <source>
        <dbReference type="Proteomes" id="UP000514410"/>
    </source>
</evidence>
<dbReference type="KEGG" id="cpab:G6534_05525"/>
<reference evidence="1 2" key="1">
    <citation type="submission" date="2020-02" db="EMBL/GenBank/DDBJ databases">
        <title>Complete Genome Sequence of Lactobacillus sp. NFFJ11 Isolated from animal feed.</title>
        <authorList>
            <person name="Jung J.Y."/>
        </authorList>
    </citation>
    <scope>NUCLEOTIDE SEQUENCE [LARGE SCALE GENOMIC DNA]</scope>
    <source>
        <strain evidence="1 2">NFFJ11</strain>
    </source>
</reference>
<dbReference type="RefSeq" id="WP_182083237.1">
    <property type="nucleotide sequence ID" value="NZ_CP049366.1"/>
</dbReference>
<organism evidence="1 2">
    <name type="scientific">Companilactobacillus pabuli</name>
    <dbReference type="NCBI Taxonomy" id="2714036"/>
    <lineage>
        <taxon>Bacteria</taxon>
        <taxon>Bacillati</taxon>
        <taxon>Bacillota</taxon>
        <taxon>Bacilli</taxon>
        <taxon>Lactobacillales</taxon>
        <taxon>Lactobacillaceae</taxon>
        <taxon>Companilactobacillus</taxon>
    </lineage>
</organism>
<sequence length="706" mass="82608">MNIEDHEKIFDQLSKNENHGRLAVLNAPTGCGKSYSVIDFLCNHAVKNQKFRAFFVTDQKKNLSLDLFQECWTNQKNVVSNLTIPFYKKVATIRSLTDTVRLLINDFENKNIPNLIRTPNLEKGFDDLRDSFNLYEIIQNQNSNSINGWYDLEKAELAFRKILAKEIALLGHIEQYGFENKESQNSIREFLRKSPQNLQKWIYKIYPTIDLQNYQIFLCTTDKFIRSYTPFFNADSKLFLYSDIIKNNLVVLDEFDSTKSRIWNKSLNDALTIKVDLLTLFDIIYQGLKRIDENVPQQLKDILTKDNSNLHYLNIAKDLNKEFKLSYLYKIKGTVTPNTFVIHTPVNTILSNKNYWYSHFIEKKKQVIVDNKKDNNLRFNSMLSRVSKFIKSFNQYILNCARQYMSERNSTVNSLDSAINQVDACWTIYRALRLDDNQIKMLMNSSLNGLTQTIKSNSKLESIDNSHEFQKNGLELYRFVNSEQHDLQTEINASFLSITAENYLLELVSKCMVYGLSATASIPTVLDNYDLNYLKEKLNHNFIDGRNCLTTDTKKEFDYDKRYKEHGISVNCEIVGMYDNIKDLLKDRLKNKNVKIDWNKIREIDSDFKKIQNKIAINGKKEVNYFKQRYMSLFESFVYFLLDSNLTSFLGLQSKLPDKTEYMSQKLIQQVFDVLSDQLCESRNVKLCFISNTNGDIQNQLQESLN</sequence>
<dbReference type="EMBL" id="CP049366">
    <property type="protein sequence ID" value="QMT84115.1"/>
    <property type="molecule type" value="Genomic_DNA"/>
</dbReference>
<name>A0A7L7KWL8_9LACO</name>
<evidence type="ECO:0008006" key="3">
    <source>
        <dbReference type="Google" id="ProtNLM"/>
    </source>
</evidence>